<keyword evidence="5" id="KW-0067">ATP-binding</keyword>
<dbReference type="InterPro" id="IPR016136">
    <property type="entry name" value="DNA_helicase_N/primase_C"/>
</dbReference>
<dbReference type="Proteomes" id="UP000515307">
    <property type="component" value="Chromosome"/>
</dbReference>
<evidence type="ECO:0000259" key="4">
    <source>
        <dbReference type="Pfam" id="PF00772"/>
    </source>
</evidence>
<dbReference type="Pfam" id="PF00772">
    <property type="entry name" value="DnaB"/>
    <property type="match status" value="2"/>
</dbReference>
<dbReference type="InterPro" id="IPR007693">
    <property type="entry name" value="DNA_helicase_DnaB-like_N"/>
</dbReference>
<dbReference type="GO" id="GO:0003678">
    <property type="term" value="F:DNA helicase activity"/>
    <property type="evidence" value="ECO:0007669"/>
    <property type="project" value="InterPro"/>
</dbReference>
<dbReference type="RefSeq" id="WP_185298123.1">
    <property type="nucleotide sequence ID" value="NZ_CP045702.1"/>
</dbReference>
<dbReference type="KEGG" id="sfiy:F0344_08035"/>
<sequence length="375" mass="40774">MPRTPAPDEDDLDSIPPPHPVFYVEQALLGALLLDPQHLRDVTGIGPDAFSTAAHAALFTAIRSLPAPDPAEHAKNTKWLAAVLTAAREQARGLSAPYLHHLIQVCPWPRHAPAYARMVEAEHSRRRLAGAAQRLMHTAEDTTLPQRVAMTLAEADALATVVDEIAARFPPHAGSLPRTPTPEPTAAHDEDAVDEERLLLATATVHPSDVEQMRWLVPGDFTQPLHAGLWQSLITLTRRHAPVDPVTVLWEARQRGLLGPGAEPRELLELLAGPVGSPEHWGERVLQRSLLATTRHVGRRIEAFTNDPATTPYQLVVGSRRALADLSSLRTRWQHATSSPTPAQRTGRPKATKATAVPRAGPPRTTAPPAARSSR</sequence>
<dbReference type="PANTHER" id="PTHR30153:SF2">
    <property type="entry name" value="REPLICATIVE DNA HELICASE"/>
    <property type="match status" value="1"/>
</dbReference>
<dbReference type="GO" id="GO:0005829">
    <property type="term" value="C:cytosol"/>
    <property type="evidence" value="ECO:0007669"/>
    <property type="project" value="TreeGrafter"/>
</dbReference>
<accession>A0A7G7BGV3</accession>
<dbReference type="PANTHER" id="PTHR30153">
    <property type="entry name" value="REPLICATIVE DNA HELICASE DNAB"/>
    <property type="match status" value="1"/>
</dbReference>
<proteinExistence type="predicted"/>
<organism evidence="5 6">
    <name type="scientific">Streptomyces finlayi</name>
    <dbReference type="NCBI Taxonomy" id="67296"/>
    <lineage>
        <taxon>Bacteria</taxon>
        <taxon>Bacillati</taxon>
        <taxon>Actinomycetota</taxon>
        <taxon>Actinomycetes</taxon>
        <taxon>Kitasatosporales</taxon>
        <taxon>Streptomycetaceae</taxon>
        <taxon>Streptomyces</taxon>
    </lineage>
</organism>
<gene>
    <name evidence="5" type="ORF">F0344_08035</name>
</gene>
<dbReference type="SUPFAM" id="SSF48024">
    <property type="entry name" value="N-terminal domain of DnaB helicase"/>
    <property type="match status" value="2"/>
</dbReference>
<feature type="compositionally biased region" description="Low complexity" evidence="3">
    <location>
        <begin position="354"/>
        <end position="375"/>
    </location>
</feature>
<evidence type="ECO:0000313" key="5">
    <source>
        <dbReference type="EMBL" id="QNE74568.1"/>
    </source>
</evidence>
<dbReference type="GO" id="GO:0006260">
    <property type="term" value="P:DNA replication"/>
    <property type="evidence" value="ECO:0007669"/>
    <property type="project" value="UniProtKB-KW"/>
</dbReference>
<keyword evidence="1" id="KW-0235">DNA replication</keyword>
<keyword evidence="5" id="KW-0378">Hydrolase</keyword>
<feature type="compositionally biased region" description="Polar residues" evidence="3">
    <location>
        <begin position="329"/>
        <end position="344"/>
    </location>
</feature>
<keyword evidence="6" id="KW-1185">Reference proteome</keyword>
<evidence type="ECO:0000256" key="2">
    <source>
        <dbReference type="ARBA" id="ARBA00023125"/>
    </source>
</evidence>
<keyword evidence="2" id="KW-0238">DNA-binding</keyword>
<feature type="domain" description="DNA helicase DnaB-like N-terminal" evidence="4">
    <location>
        <begin position="23"/>
        <end position="120"/>
    </location>
</feature>
<dbReference type="InterPro" id="IPR036185">
    <property type="entry name" value="DNA_heli_DnaB-like_N_sf"/>
</dbReference>
<keyword evidence="5" id="KW-0347">Helicase</keyword>
<dbReference type="GO" id="GO:0005524">
    <property type="term" value="F:ATP binding"/>
    <property type="evidence" value="ECO:0007669"/>
    <property type="project" value="InterPro"/>
</dbReference>
<feature type="domain" description="DNA helicase DnaB-like N-terminal" evidence="4">
    <location>
        <begin position="192"/>
        <end position="272"/>
    </location>
</feature>
<dbReference type="EMBL" id="CP045702">
    <property type="protein sequence ID" value="QNE74568.1"/>
    <property type="molecule type" value="Genomic_DNA"/>
</dbReference>
<dbReference type="Gene3D" id="1.10.860.10">
    <property type="entry name" value="DNAb Helicase, Chain A"/>
    <property type="match status" value="2"/>
</dbReference>
<keyword evidence="5" id="KW-0547">Nucleotide-binding</keyword>
<dbReference type="AlphaFoldDB" id="A0A7G7BGV3"/>
<evidence type="ECO:0000313" key="6">
    <source>
        <dbReference type="Proteomes" id="UP000515307"/>
    </source>
</evidence>
<evidence type="ECO:0000256" key="1">
    <source>
        <dbReference type="ARBA" id="ARBA00022705"/>
    </source>
</evidence>
<dbReference type="GO" id="GO:0003677">
    <property type="term" value="F:DNA binding"/>
    <property type="evidence" value="ECO:0007669"/>
    <property type="project" value="UniProtKB-KW"/>
</dbReference>
<name>A0A7G7BGV3_9ACTN</name>
<protein>
    <submittedName>
        <fullName evidence="5">Replicative DNA helicase</fullName>
    </submittedName>
</protein>
<reference evidence="6" key="1">
    <citation type="submission" date="2019-10" db="EMBL/GenBank/DDBJ databases">
        <title>Antimicrobial potential of Antarctic Bacteria.</title>
        <authorList>
            <person name="Benaud N."/>
            <person name="Edwards R.J."/>
            <person name="Ferrari B.C."/>
        </authorList>
    </citation>
    <scope>NUCLEOTIDE SEQUENCE [LARGE SCALE GENOMIC DNA]</scope>
    <source>
        <strain evidence="6">NBSH44</strain>
    </source>
</reference>
<feature type="region of interest" description="Disordered" evidence="3">
    <location>
        <begin position="329"/>
        <end position="375"/>
    </location>
</feature>
<evidence type="ECO:0000256" key="3">
    <source>
        <dbReference type="SAM" id="MobiDB-lite"/>
    </source>
</evidence>